<feature type="region of interest" description="Disordered" evidence="1">
    <location>
        <begin position="1"/>
        <end position="25"/>
    </location>
</feature>
<sequence>MLVSKAVSVKQKNGNKSITQERCDPSSNVKTLVGGSVAHTVQGLSEFGISSETIGLVGMITKKDETTKLLRS</sequence>
<dbReference type="Gramene" id="rna-AYBTSS11_LOCUS11443">
    <property type="protein sequence ID" value="CAJ1943606.1"/>
    <property type="gene ID" value="gene-AYBTSS11_LOCUS11443"/>
</dbReference>
<organism evidence="2 3">
    <name type="scientific">Sphenostylis stenocarpa</name>
    <dbReference type="NCBI Taxonomy" id="92480"/>
    <lineage>
        <taxon>Eukaryota</taxon>
        <taxon>Viridiplantae</taxon>
        <taxon>Streptophyta</taxon>
        <taxon>Embryophyta</taxon>
        <taxon>Tracheophyta</taxon>
        <taxon>Spermatophyta</taxon>
        <taxon>Magnoliopsida</taxon>
        <taxon>eudicotyledons</taxon>
        <taxon>Gunneridae</taxon>
        <taxon>Pentapetalae</taxon>
        <taxon>rosids</taxon>
        <taxon>fabids</taxon>
        <taxon>Fabales</taxon>
        <taxon>Fabaceae</taxon>
        <taxon>Papilionoideae</taxon>
        <taxon>50 kb inversion clade</taxon>
        <taxon>NPAAA clade</taxon>
        <taxon>indigoferoid/millettioid clade</taxon>
        <taxon>Phaseoleae</taxon>
        <taxon>Sphenostylis</taxon>
    </lineage>
</organism>
<proteinExistence type="predicted"/>
<evidence type="ECO:0000256" key="1">
    <source>
        <dbReference type="SAM" id="MobiDB-lite"/>
    </source>
</evidence>
<protein>
    <submittedName>
        <fullName evidence="2">Uncharacterized protein</fullName>
    </submittedName>
</protein>
<name>A0AA86VH47_9FABA</name>
<reference evidence="2" key="1">
    <citation type="submission" date="2023-10" db="EMBL/GenBank/DDBJ databases">
        <authorList>
            <person name="Domelevo Entfellner J.-B."/>
        </authorList>
    </citation>
    <scope>NUCLEOTIDE SEQUENCE</scope>
</reference>
<gene>
    <name evidence="2" type="ORF">AYBTSS11_LOCUS11443</name>
</gene>
<keyword evidence="3" id="KW-1185">Reference proteome</keyword>
<dbReference type="Proteomes" id="UP001189624">
    <property type="component" value="Chromosome 3"/>
</dbReference>
<dbReference type="AlphaFoldDB" id="A0AA86VH47"/>
<evidence type="ECO:0000313" key="3">
    <source>
        <dbReference type="Proteomes" id="UP001189624"/>
    </source>
</evidence>
<evidence type="ECO:0000313" key="2">
    <source>
        <dbReference type="EMBL" id="CAJ1943606.1"/>
    </source>
</evidence>
<accession>A0AA86VH47</accession>
<dbReference type="EMBL" id="OY731400">
    <property type="protein sequence ID" value="CAJ1943606.1"/>
    <property type="molecule type" value="Genomic_DNA"/>
</dbReference>